<proteinExistence type="predicted"/>
<protein>
    <submittedName>
        <fullName evidence="1">Damage-inducible protein DinB</fullName>
    </submittedName>
</protein>
<dbReference type="Gene3D" id="1.20.120.450">
    <property type="entry name" value="dinb family like domain"/>
    <property type="match status" value="1"/>
</dbReference>
<gene>
    <name evidence="1" type="ORF">FHX46_004271</name>
</gene>
<dbReference type="InterPro" id="IPR034660">
    <property type="entry name" value="DinB/YfiT-like"/>
</dbReference>
<evidence type="ECO:0000313" key="2">
    <source>
        <dbReference type="Proteomes" id="UP000754495"/>
    </source>
</evidence>
<dbReference type="RefSeq" id="WP_167117953.1">
    <property type="nucleotide sequence ID" value="NZ_JAANOU010000001.1"/>
</dbReference>
<organism evidence="1 2">
    <name type="scientific">Amycolatopsis viridis</name>
    <dbReference type="NCBI Taxonomy" id="185678"/>
    <lineage>
        <taxon>Bacteria</taxon>
        <taxon>Bacillati</taxon>
        <taxon>Actinomycetota</taxon>
        <taxon>Actinomycetes</taxon>
        <taxon>Pseudonocardiales</taxon>
        <taxon>Pseudonocardiaceae</taxon>
        <taxon>Amycolatopsis</taxon>
    </lineage>
</organism>
<name>A0ABX0T2H0_9PSEU</name>
<accession>A0ABX0T2H0</accession>
<sequence length="165" mass="18273">MTNRGDVRPPSGNEDEKTTLVTFLDYLREAIVAKVAGVPDAAGRAAGVPSGTSLLWLLKHLIAVEHNWFAWAYRGEEPRVDDDALPADADTADTLIAEYRETVRRCNEIIAECPDLDRPGARSLRETDSCPPSMRWLLVHMIEKTARHAGHADILREQIDGSTGR</sequence>
<keyword evidence="2" id="KW-1185">Reference proteome</keyword>
<comment type="caution">
    <text evidence="1">The sequence shown here is derived from an EMBL/GenBank/DDBJ whole genome shotgun (WGS) entry which is preliminary data.</text>
</comment>
<dbReference type="SUPFAM" id="SSF109854">
    <property type="entry name" value="DinB/YfiT-like putative metalloenzymes"/>
    <property type="match status" value="1"/>
</dbReference>
<dbReference type="EMBL" id="JAANOU010000001">
    <property type="protein sequence ID" value="NIH81741.1"/>
    <property type="molecule type" value="Genomic_DNA"/>
</dbReference>
<evidence type="ECO:0000313" key="1">
    <source>
        <dbReference type="EMBL" id="NIH81741.1"/>
    </source>
</evidence>
<dbReference type="Proteomes" id="UP000754495">
    <property type="component" value="Unassembled WGS sequence"/>
</dbReference>
<reference evidence="1 2" key="1">
    <citation type="submission" date="2020-03" db="EMBL/GenBank/DDBJ databases">
        <title>Sequencing the genomes of 1000 actinobacteria strains.</title>
        <authorList>
            <person name="Klenk H.-P."/>
        </authorList>
    </citation>
    <scope>NUCLEOTIDE SEQUENCE [LARGE SCALE GENOMIC DNA]</scope>
    <source>
        <strain evidence="1 2">DSM 45668</strain>
    </source>
</reference>
<dbReference type="Pfam" id="PF04978">
    <property type="entry name" value="MST"/>
    <property type="match status" value="1"/>
</dbReference>
<dbReference type="InterPro" id="IPR007061">
    <property type="entry name" value="MST-like"/>
</dbReference>